<reference evidence="1 2" key="1">
    <citation type="journal article" date="2015" name="Genome Biol. Evol.">
        <title>Characterization of Three Mycobacterium spp. with Potential Use in Bioremediation by Genome Sequencing and Comparative Genomics.</title>
        <authorList>
            <person name="Das S."/>
            <person name="Pettersson B.M."/>
            <person name="Behra P.R."/>
            <person name="Ramesh M."/>
            <person name="Dasgupta S."/>
            <person name="Bhattacharya A."/>
            <person name="Kirsebom L.A."/>
        </authorList>
    </citation>
    <scope>NUCLEOTIDE SEQUENCE [LARGE SCALE GENOMIC DNA]</scope>
    <source>
        <strain evidence="1 2">DSM 44075</strain>
    </source>
</reference>
<proteinExistence type="predicted"/>
<evidence type="ECO:0000313" key="2">
    <source>
        <dbReference type="Proteomes" id="UP000036313"/>
    </source>
</evidence>
<name>A0A0J6VMX3_9MYCO</name>
<dbReference type="Gene3D" id="3.40.50.1010">
    <property type="entry name" value="5'-nuclease"/>
    <property type="match status" value="1"/>
</dbReference>
<evidence type="ECO:0000313" key="1">
    <source>
        <dbReference type="EMBL" id="KMO72395.1"/>
    </source>
</evidence>
<accession>A0A0J6VMX3</accession>
<evidence type="ECO:0008006" key="3">
    <source>
        <dbReference type="Google" id="ProtNLM"/>
    </source>
</evidence>
<organism evidence="1 2">
    <name type="scientific">Mycolicibacterium obuense</name>
    <dbReference type="NCBI Taxonomy" id="1807"/>
    <lineage>
        <taxon>Bacteria</taxon>
        <taxon>Bacillati</taxon>
        <taxon>Actinomycetota</taxon>
        <taxon>Actinomycetes</taxon>
        <taxon>Mycobacteriales</taxon>
        <taxon>Mycobacteriaceae</taxon>
        <taxon>Mycolicibacterium</taxon>
    </lineage>
</organism>
<dbReference type="AlphaFoldDB" id="A0A0J6VMX3"/>
<protein>
    <recommendedName>
        <fullName evidence="3">Type II toxin-antitoxin system VapC family toxin</fullName>
    </recommendedName>
</protein>
<sequence length="159" mass="16993">MTAWTRRGCAAACGLCDGAVMTIFVVDAPVAIDLASSGAAIPSEHSLTAPTLLRSQVLALVYESVHRGELDERAGRKVLNGIRGLRIRLLGDRSLQDHAWQIAATLNWSDTYRAEYIALTQLQADVLATADSDLAAAARGFVTTVSPADILRPSSHIPR</sequence>
<dbReference type="EMBL" id="JYNU01000031">
    <property type="protein sequence ID" value="KMO72395.1"/>
    <property type="molecule type" value="Genomic_DNA"/>
</dbReference>
<dbReference type="Proteomes" id="UP000036313">
    <property type="component" value="Unassembled WGS sequence"/>
</dbReference>
<comment type="caution">
    <text evidence="1">The sequence shown here is derived from an EMBL/GenBank/DDBJ whole genome shotgun (WGS) entry which is preliminary data.</text>
</comment>
<dbReference type="CDD" id="cd09873">
    <property type="entry name" value="PIN_Pae0151-like"/>
    <property type="match status" value="1"/>
</dbReference>
<dbReference type="InterPro" id="IPR044153">
    <property type="entry name" value="PIN_Pae0151-like"/>
</dbReference>
<dbReference type="PATRIC" id="fig|1807.14.peg.4074"/>
<gene>
    <name evidence="1" type="ORF">MOBUDSM44075_04049</name>
</gene>